<dbReference type="Pfam" id="PF14322">
    <property type="entry name" value="SusD-like_3"/>
    <property type="match status" value="1"/>
</dbReference>
<dbReference type="EMBL" id="JNHM01000020">
    <property type="protein sequence ID" value="KDS54678.1"/>
    <property type="molecule type" value="Genomic_DNA"/>
</dbReference>
<organism evidence="8 9">
    <name type="scientific">Phocaeicola vulgatus str. 3975 RP4</name>
    <dbReference type="NCBI Taxonomy" id="1339352"/>
    <lineage>
        <taxon>Bacteria</taxon>
        <taxon>Pseudomonadati</taxon>
        <taxon>Bacteroidota</taxon>
        <taxon>Bacteroidia</taxon>
        <taxon>Bacteroidales</taxon>
        <taxon>Bacteroidaceae</taxon>
        <taxon>Phocaeicola</taxon>
    </lineage>
</organism>
<comment type="caution">
    <text evidence="8">The sequence shown here is derived from an EMBL/GenBank/DDBJ whole genome shotgun (WGS) entry which is preliminary data.</text>
</comment>
<comment type="subcellular location">
    <subcellularLocation>
        <location evidence="1">Cell outer membrane</location>
    </subcellularLocation>
</comment>
<evidence type="ECO:0000256" key="2">
    <source>
        <dbReference type="ARBA" id="ARBA00006275"/>
    </source>
</evidence>
<evidence type="ECO:0000313" key="8">
    <source>
        <dbReference type="EMBL" id="KDS54678.1"/>
    </source>
</evidence>
<dbReference type="InterPro" id="IPR011990">
    <property type="entry name" value="TPR-like_helical_dom_sf"/>
</dbReference>
<dbReference type="PATRIC" id="fig|1339352.3.peg.1723"/>
<evidence type="ECO:0000256" key="1">
    <source>
        <dbReference type="ARBA" id="ARBA00004442"/>
    </source>
</evidence>
<dbReference type="AlphaFoldDB" id="A0A069SSI5"/>
<keyword evidence="5" id="KW-0998">Cell outer membrane</keyword>
<comment type="similarity">
    <text evidence="2">Belongs to the SusD family.</text>
</comment>
<evidence type="ECO:0000313" key="9">
    <source>
        <dbReference type="Proteomes" id="UP000027661"/>
    </source>
</evidence>
<sequence>MKNKFVKYILSVAVASCMTGCFDLDHEEFYNIDADGFPKSEAELDASIVGVYNTLADSYIQSGMDNCGAILNMLPTDEMNTSWEHTWRQQDRFLWTANDCTAPENVYFKYQRGVTKATRIIDALEKADIAEAKKKRGMAELRVLRVLYMQLLHSLFGPVPVVIDPKVANDVSVEWKPSRPTEDEMLSYMVKEIEESYRDLAVVPSAADWGHFTQGAALTLLMKIYMGAKQFDKVNQVADEIIGLGTYELLPDYKAVFDINNEGVTHKEAIFVIGQTTSNAKYAWTWFACVMPSSPLYAGTYLKTIWGGLKMPWTFYDKYEEQDKRLETIVRYYTDTDGNKVDYRQVDHPKATGAAPMKYSEDPEQKGERQSNDFIMFRYADVLLAKAEAMNELNGPSEEAIEWVNQIRRRANATEIKLVDFNKDTFRDFILDERGRELYCEGHRRDDLIRHGKYIEYARKDGMDAKDYHILFPIPQKALNENSNLKQNPGYEN</sequence>
<protein>
    <submittedName>
        <fullName evidence="8">Starch-binding associating with outer membrane family protein</fullName>
    </submittedName>
</protein>
<name>A0A069SSI5_PHOVU</name>
<dbReference type="Pfam" id="PF07980">
    <property type="entry name" value="SusD_RagB"/>
    <property type="match status" value="1"/>
</dbReference>
<dbReference type="InterPro" id="IPR033985">
    <property type="entry name" value="SusD-like_N"/>
</dbReference>
<gene>
    <name evidence="8" type="ORF">M099_1778</name>
</gene>
<evidence type="ECO:0000259" key="6">
    <source>
        <dbReference type="Pfam" id="PF07980"/>
    </source>
</evidence>
<dbReference type="SUPFAM" id="SSF48452">
    <property type="entry name" value="TPR-like"/>
    <property type="match status" value="1"/>
</dbReference>
<dbReference type="GO" id="GO:0009279">
    <property type="term" value="C:cell outer membrane"/>
    <property type="evidence" value="ECO:0007669"/>
    <property type="project" value="UniProtKB-SubCell"/>
</dbReference>
<evidence type="ECO:0000256" key="3">
    <source>
        <dbReference type="ARBA" id="ARBA00022729"/>
    </source>
</evidence>
<proteinExistence type="inferred from homology"/>
<keyword evidence="4" id="KW-0472">Membrane</keyword>
<reference evidence="8 9" key="1">
    <citation type="submission" date="2014-04" db="EMBL/GenBank/DDBJ databases">
        <authorList>
            <person name="Sears C."/>
            <person name="Carroll K."/>
            <person name="Sack B.R."/>
            <person name="Qadri F."/>
            <person name="Myers L.L."/>
            <person name="Chung G.-T."/>
            <person name="Escheverria P."/>
            <person name="Fraser C.M."/>
            <person name="Sadzewicz L."/>
            <person name="Shefchek K.A."/>
            <person name="Tallon L."/>
            <person name="Das S.P."/>
            <person name="Daugherty S."/>
            <person name="Mongodin E.F."/>
        </authorList>
    </citation>
    <scope>NUCLEOTIDE SEQUENCE [LARGE SCALE GENOMIC DNA]</scope>
    <source>
        <strain evidence="8 9">3975 RP4</strain>
    </source>
</reference>
<dbReference type="Proteomes" id="UP000027661">
    <property type="component" value="Unassembled WGS sequence"/>
</dbReference>
<dbReference type="Gene3D" id="1.25.40.390">
    <property type="match status" value="1"/>
</dbReference>
<evidence type="ECO:0000256" key="5">
    <source>
        <dbReference type="ARBA" id="ARBA00023237"/>
    </source>
</evidence>
<evidence type="ECO:0000259" key="7">
    <source>
        <dbReference type="Pfam" id="PF14322"/>
    </source>
</evidence>
<dbReference type="RefSeq" id="WP_008670310.1">
    <property type="nucleotide sequence ID" value="NZ_JNHM01000020.1"/>
</dbReference>
<keyword evidence="3" id="KW-0732">Signal</keyword>
<evidence type="ECO:0000256" key="4">
    <source>
        <dbReference type="ARBA" id="ARBA00023136"/>
    </source>
</evidence>
<feature type="domain" description="RagB/SusD" evidence="6">
    <location>
        <begin position="314"/>
        <end position="491"/>
    </location>
</feature>
<feature type="domain" description="SusD-like N-terminal" evidence="7">
    <location>
        <begin position="40"/>
        <end position="226"/>
    </location>
</feature>
<dbReference type="InterPro" id="IPR012944">
    <property type="entry name" value="SusD_RagB_dom"/>
</dbReference>
<accession>A0A069SSI5</accession>